<dbReference type="Proteomes" id="UP000464053">
    <property type="component" value="Chromosome"/>
</dbReference>
<evidence type="ECO:0000313" key="1">
    <source>
        <dbReference type="EMBL" id="QHM72427.1"/>
    </source>
</evidence>
<organism evidence="1 2">
    <name type="scientific">Mixta intestinalis</name>
    <dbReference type="NCBI Taxonomy" id="1615494"/>
    <lineage>
        <taxon>Bacteria</taxon>
        <taxon>Pseudomonadati</taxon>
        <taxon>Pseudomonadota</taxon>
        <taxon>Gammaproteobacteria</taxon>
        <taxon>Enterobacterales</taxon>
        <taxon>Erwiniaceae</taxon>
        <taxon>Mixta</taxon>
    </lineage>
</organism>
<protein>
    <submittedName>
        <fullName evidence="1">Uncharacterized protein</fullName>
    </submittedName>
</protein>
<gene>
    <name evidence="1" type="ORF">C7M51_02739</name>
</gene>
<accession>A0A6P1Q2P9</accession>
<evidence type="ECO:0000313" key="2">
    <source>
        <dbReference type="Proteomes" id="UP000464053"/>
    </source>
</evidence>
<proteinExistence type="predicted"/>
<dbReference type="EMBL" id="CP028271">
    <property type="protein sequence ID" value="QHM72427.1"/>
    <property type="molecule type" value="Genomic_DNA"/>
</dbReference>
<name>A0A6P1Q2P9_9GAMM</name>
<reference evidence="1 2" key="1">
    <citation type="submission" date="2018-03" db="EMBL/GenBank/DDBJ databases">
        <title>Pantoea intestinalis SRCM103226 isolated form the mealworm.</title>
        <authorList>
            <person name="Jeong D.-Y."/>
            <person name="Kim J.W."/>
        </authorList>
    </citation>
    <scope>NUCLEOTIDE SEQUENCE [LARGE SCALE GENOMIC DNA]</scope>
    <source>
        <strain evidence="1 2">SRCM103226</strain>
    </source>
</reference>
<keyword evidence="2" id="KW-1185">Reference proteome</keyword>
<dbReference type="KEGG" id="mint:C7M51_02739"/>
<dbReference type="OrthoDB" id="6555652at2"/>
<dbReference type="RefSeq" id="WP_160622300.1">
    <property type="nucleotide sequence ID" value="NZ_CP028271.1"/>
</dbReference>
<sequence length="146" mass="15998">MPTKTFRFTQLADLRAEGVGSMHASFTLSLNIAEDDVKEGKKLSVSAHMLCNAAKAYGSGKIVPWCTVINNIDHKKYVLDAKGKSFVLSQDAILIGSSDFTIPYKGNVRPAIDTEAGYVLDTAYSGVIVSSLKKIKRKILLNQFKR</sequence>
<dbReference type="AlphaFoldDB" id="A0A6P1Q2P9"/>